<dbReference type="EMBL" id="ASSJ01000004">
    <property type="protein sequence ID" value="ERN43043.1"/>
    <property type="molecule type" value="Genomic_DNA"/>
</dbReference>
<evidence type="ECO:0008006" key="3">
    <source>
        <dbReference type="Google" id="ProtNLM"/>
    </source>
</evidence>
<gene>
    <name evidence="1" type="ORF">KR51_00003590</name>
</gene>
<dbReference type="NCBIfam" id="TIGR02450">
    <property type="entry name" value="TIGR02450 family Trp-rich protein"/>
    <property type="match status" value="1"/>
</dbReference>
<dbReference type="AlphaFoldDB" id="U5DEW9"/>
<evidence type="ECO:0000313" key="2">
    <source>
        <dbReference type="Proteomes" id="UP000016960"/>
    </source>
</evidence>
<dbReference type="InParanoid" id="U5DEW9"/>
<dbReference type="Proteomes" id="UP000016960">
    <property type="component" value="Unassembled WGS sequence"/>
</dbReference>
<name>U5DEW9_9CHRO</name>
<dbReference type="PATRIC" id="fig|582515.4.peg.405"/>
<dbReference type="Pfam" id="PF09493">
    <property type="entry name" value="DUF2389"/>
    <property type="match status" value="1"/>
</dbReference>
<keyword evidence="2" id="KW-1185">Reference proteome</keyword>
<accession>U5DEW9</accession>
<dbReference type="OrthoDB" id="514092at2"/>
<dbReference type="RefSeq" id="WP_022604138.1">
    <property type="nucleotide sequence ID" value="NZ_ASSJ01000004.1"/>
</dbReference>
<organism evidence="1 2">
    <name type="scientific">Rubidibacter lacunae KORDI 51-2</name>
    <dbReference type="NCBI Taxonomy" id="582515"/>
    <lineage>
        <taxon>Bacteria</taxon>
        <taxon>Bacillati</taxon>
        <taxon>Cyanobacteriota</taxon>
        <taxon>Cyanophyceae</taxon>
        <taxon>Oscillatoriophycideae</taxon>
        <taxon>Chroococcales</taxon>
        <taxon>Aphanothecaceae</taxon>
        <taxon>Rubidibacter</taxon>
    </lineage>
</organism>
<evidence type="ECO:0000313" key="1">
    <source>
        <dbReference type="EMBL" id="ERN43043.1"/>
    </source>
</evidence>
<protein>
    <recommendedName>
        <fullName evidence="3">TIGR02450 family Trp-rich protein</fullName>
    </recommendedName>
</protein>
<dbReference type="eggNOG" id="ENOG5032RS2">
    <property type="taxonomic scope" value="Bacteria"/>
</dbReference>
<dbReference type="STRING" id="582515.KR51_00003590"/>
<reference evidence="1 2" key="1">
    <citation type="submission" date="2013-05" db="EMBL/GenBank/DDBJ databases">
        <title>Draft genome sequence of Rubidibacter lacunae KORDI 51-2.</title>
        <authorList>
            <person name="Choi D.H."/>
            <person name="Noh J.H."/>
            <person name="Kwon K.-K."/>
            <person name="Lee J.-H."/>
            <person name="Ryu J.-Y."/>
        </authorList>
    </citation>
    <scope>NUCLEOTIDE SEQUENCE [LARGE SCALE GENOMIC DNA]</scope>
    <source>
        <strain evidence="1 2">KORDI 51-2</strain>
    </source>
</reference>
<dbReference type="InterPro" id="IPR012663">
    <property type="entry name" value="CHP02450_Tryp"/>
</dbReference>
<comment type="caution">
    <text evidence="1">The sequence shown here is derived from an EMBL/GenBank/DDBJ whole genome shotgun (WGS) entry which is preliminary data.</text>
</comment>
<sequence>MPVQKRHMIGSKWTARQTTWGWRHFQVVNCKNHGRWVFAELVASCDDSIRFWLNAQQLRDPNLWQTGWKTLAEMNAPANDFDPDLTVIE</sequence>
<proteinExistence type="predicted"/>